<dbReference type="EMBL" id="JABBKX010000002">
    <property type="protein sequence ID" value="NMJ40837.1"/>
    <property type="molecule type" value="Genomic_DNA"/>
</dbReference>
<dbReference type="PROSITE" id="PS50850">
    <property type="entry name" value="MFS"/>
    <property type="match status" value="1"/>
</dbReference>
<gene>
    <name evidence="6" type="ORF">GWK16_06265</name>
</gene>
<reference evidence="6 7" key="1">
    <citation type="submission" date="2020-03" db="EMBL/GenBank/DDBJ databases">
        <authorList>
            <person name="Sun Q."/>
        </authorList>
    </citation>
    <scope>NUCLEOTIDE SEQUENCE [LARGE SCALE GENOMIC DNA]</scope>
    <source>
        <strain evidence="6 7">JC162</strain>
    </source>
</reference>
<dbReference type="InterPro" id="IPR050327">
    <property type="entry name" value="Proton-linked_MCT"/>
</dbReference>
<feature type="transmembrane region" description="Helical" evidence="4">
    <location>
        <begin position="22"/>
        <end position="43"/>
    </location>
</feature>
<keyword evidence="3 4" id="KW-0472">Membrane</keyword>
<dbReference type="RefSeq" id="WP_170053101.1">
    <property type="nucleotide sequence ID" value="NZ_JABBKX010000002.1"/>
</dbReference>
<feature type="transmembrane region" description="Helical" evidence="4">
    <location>
        <begin position="177"/>
        <end position="196"/>
    </location>
</feature>
<dbReference type="Pfam" id="PF07690">
    <property type="entry name" value="MFS_1"/>
    <property type="match status" value="1"/>
</dbReference>
<feature type="transmembrane region" description="Helical" evidence="4">
    <location>
        <begin position="228"/>
        <end position="249"/>
    </location>
</feature>
<feature type="transmembrane region" description="Helical" evidence="4">
    <location>
        <begin position="380"/>
        <end position="400"/>
    </location>
</feature>
<dbReference type="InterPro" id="IPR011701">
    <property type="entry name" value="MFS"/>
</dbReference>
<evidence type="ECO:0000256" key="3">
    <source>
        <dbReference type="ARBA" id="ARBA00023136"/>
    </source>
</evidence>
<dbReference type="PANTHER" id="PTHR11360:SF290">
    <property type="entry name" value="MONOCARBOXYLATE MFS PERMEASE"/>
    <property type="match status" value="1"/>
</dbReference>
<feature type="domain" description="Major facilitator superfamily (MFS) profile" evidence="5">
    <location>
        <begin position="18"/>
        <end position="404"/>
    </location>
</feature>
<feature type="transmembrane region" description="Helical" evidence="4">
    <location>
        <begin position="110"/>
        <end position="133"/>
    </location>
</feature>
<feature type="transmembrane region" description="Helical" evidence="4">
    <location>
        <begin position="55"/>
        <end position="75"/>
    </location>
</feature>
<protein>
    <submittedName>
        <fullName evidence="6">MFS transporter</fullName>
    </submittedName>
</protein>
<keyword evidence="1 4" id="KW-0812">Transmembrane</keyword>
<evidence type="ECO:0000313" key="7">
    <source>
        <dbReference type="Proteomes" id="UP000548582"/>
    </source>
</evidence>
<comment type="caution">
    <text evidence="6">The sequence shown here is derived from an EMBL/GenBank/DDBJ whole genome shotgun (WGS) entry which is preliminary data.</text>
</comment>
<organism evidence="6 7">
    <name type="scientific">Neoroseomonas marina</name>
    <dbReference type="NCBI Taxonomy" id="1232220"/>
    <lineage>
        <taxon>Bacteria</taxon>
        <taxon>Pseudomonadati</taxon>
        <taxon>Pseudomonadota</taxon>
        <taxon>Alphaproteobacteria</taxon>
        <taxon>Acetobacterales</taxon>
        <taxon>Acetobacteraceae</taxon>
        <taxon>Neoroseomonas</taxon>
    </lineage>
</organism>
<dbReference type="PANTHER" id="PTHR11360">
    <property type="entry name" value="MONOCARBOXYLATE TRANSPORTER"/>
    <property type="match status" value="1"/>
</dbReference>
<feature type="transmembrane region" description="Helical" evidence="4">
    <location>
        <begin position="313"/>
        <end position="336"/>
    </location>
</feature>
<evidence type="ECO:0000256" key="2">
    <source>
        <dbReference type="ARBA" id="ARBA00022989"/>
    </source>
</evidence>
<dbReference type="Gene3D" id="1.20.1250.20">
    <property type="entry name" value="MFS general substrate transporter like domains"/>
    <property type="match status" value="1"/>
</dbReference>
<evidence type="ECO:0000256" key="1">
    <source>
        <dbReference type="ARBA" id="ARBA00022692"/>
    </source>
</evidence>
<accession>A0A848EBB8</accession>
<dbReference type="SUPFAM" id="SSF103473">
    <property type="entry name" value="MFS general substrate transporter"/>
    <property type="match status" value="1"/>
</dbReference>
<keyword evidence="2 4" id="KW-1133">Transmembrane helix</keyword>
<feature type="transmembrane region" description="Helical" evidence="4">
    <location>
        <begin position="145"/>
        <end position="165"/>
    </location>
</feature>
<evidence type="ECO:0000256" key="4">
    <source>
        <dbReference type="SAM" id="Phobius"/>
    </source>
</evidence>
<evidence type="ECO:0000259" key="5">
    <source>
        <dbReference type="PROSITE" id="PS50850"/>
    </source>
</evidence>
<sequence>MHGIAGGAADGLIDSRAAWMRLFAAVMLSTLGSAPMWSVVVVLPEVQAEFGTARAGASLPYTMTMVGFVVGGVLMGRLADRFGVMVPVLIGTASLGLGGIAAAMAPSLVVFGLAYGVLLGCFGAAAVFGPLIADISLWFNRRRGIAVALAASGNYLSGTIWPPLLQWGVASFGWRQAHLAMAAVWIVTMLPLAFALRRRAPMPPPRPVAAGSSAARPLGLSPNTLQTILGIAGVACCVAMAMPQVHIVAYCVDLGYGARRGAEMLSVMLACGIVSRLAFGMIMDRIGGLATLALGSVLQGLALLLFLPADGMVALFAVSAVFGLFQGGIVPSYAMIVREHFPPEQAGTRVGIALSSTLVGMALGGWMAGAIFDATGSYQAAMWNGIGWNLLNLAIAMWLLRRGMGRRRSSLATA</sequence>
<feature type="transmembrane region" description="Helical" evidence="4">
    <location>
        <begin position="286"/>
        <end position="307"/>
    </location>
</feature>
<name>A0A848EBB8_9PROT</name>
<feature type="transmembrane region" description="Helical" evidence="4">
    <location>
        <begin position="82"/>
        <end position="104"/>
    </location>
</feature>
<dbReference type="AlphaFoldDB" id="A0A848EBB8"/>
<dbReference type="Proteomes" id="UP000548582">
    <property type="component" value="Unassembled WGS sequence"/>
</dbReference>
<proteinExistence type="predicted"/>
<feature type="transmembrane region" description="Helical" evidence="4">
    <location>
        <begin position="348"/>
        <end position="368"/>
    </location>
</feature>
<keyword evidence="7" id="KW-1185">Reference proteome</keyword>
<feature type="transmembrane region" description="Helical" evidence="4">
    <location>
        <begin position="261"/>
        <end position="279"/>
    </location>
</feature>
<dbReference type="GO" id="GO:0022857">
    <property type="term" value="F:transmembrane transporter activity"/>
    <property type="evidence" value="ECO:0007669"/>
    <property type="project" value="InterPro"/>
</dbReference>
<dbReference type="InterPro" id="IPR036259">
    <property type="entry name" value="MFS_trans_sf"/>
</dbReference>
<dbReference type="InterPro" id="IPR020846">
    <property type="entry name" value="MFS_dom"/>
</dbReference>
<evidence type="ECO:0000313" key="6">
    <source>
        <dbReference type="EMBL" id="NMJ40837.1"/>
    </source>
</evidence>